<dbReference type="Proteomes" id="UP001597542">
    <property type="component" value="Unassembled WGS sequence"/>
</dbReference>
<name>A0ABW5HZD3_9PSEU</name>
<reference evidence="4" key="1">
    <citation type="journal article" date="2019" name="Int. J. Syst. Evol. Microbiol.">
        <title>The Global Catalogue of Microorganisms (GCM) 10K type strain sequencing project: providing services to taxonomists for standard genome sequencing and annotation.</title>
        <authorList>
            <consortium name="The Broad Institute Genomics Platform"/>
            <consortium name="The Broad Institute Genome Sequencing Center for Infectious Disease"/>
            <person name="Wu L."/>
            <person name="Ma J."/>
        </authorList>
    </citation>
    <scope>NUCLEOTIDE SEQUENCE [LARGE SCALE GENOMIC DNA]</scope>
    <source>
        <strain evidence="4">CGMCC 4.7638</strain>
    </source>
</reference>
<evidence type="ECO:0000256" key="2">
    <source>
        <dbReference type="SAM" id="Phobius"/>
    </source>
</evidence>
<keyword evidence="2" id="KW-0812">Transmembrane</keyword>
<organism evidence="3 4">
    <name type="scientific">Amycolatopsis albidoflavus</name>
    <dbReference type="NCBI Taxonomy" id="102226"/>
    <lineage>
        <taxon>Bacteria</taxon>
        <taxon>Bacillati</taxon>
        <taxon>Actinomycetota</taxon>
        <taxon>Actinomycetes</taxon>
        <taxon>Pseudonocardiales</taxon>
        <taxon>Pseudonocardiaceae</taxon>
        <taxon>Amycolatopsis</taxon>
    </lineage>
</organism>
<protein>
    <recommendedName>
        <fullName evidence="5">DUF2207 domain-containing protein</fullName>
    </recommendedName>
</protein>
<keyword evidence="4" id="KW-1185">Reference proteome</keyword>
<keyword evidence="2" id="KW-0472">Membrane</keyword>
<evidence type="ECO:0000313" key="3">
    <source>
        <dbReference type="EMBL" id="MFD2482371.1"/>
    </source>
</evidence>
<dbReference type="EMBL" id="JBHUKQ010000012">
    <property type="protein sequence ID" value="MFD2482371.1"/>
    <property type="molecule type" value="Genomic_DNA"/>
</dbReference>
<feature type="transmembrane region" description="Helical" evidence="2">
    <location>
        <begin position="59"/>
        <end position="80"/>
    </location>
</feature>
<accession>A0ABW5HZD3</accession>
<evidence type="ECO:0000256" key="1">
    <source>
        <dbReference type="SAM" id="MobiDB-lite"/>
    </source>
</evidence>
<keyword evidence="2" id="KW-1133">Transmembrane helix</keyword>
<feature type="region of interest" description="Disordered" evidence="1">
    <location>
        <begin position="366"/>
        <end position="404"/>
    </location>
</feature>
<feature type="transmembrane region" description="Helical" evidence="2">
    <location>
        <begin position="223"/>
        <end position="247"/>
    </location>
</feature>
<sequence length="404" mass="44161">MTETHGYRPRWGWVALFALAALVHPWDSTALIGLPVGLAVTLLLVFVPRWPRWSFPRRLAPPAVFGLSAGCAGLVAAGVIKEPPDPDEVGSALFVVMVVAAFLVGSLWWWRPWRRLARVRPKGPMREVRATLDGDTTQWDHGQEIPHLLRVTVRPRGFLTLLDCPPEQALELRRTGRLRLDEPDARGRVAVEIGGVLTSGSYTTDPTGLPTRKLSMRRLRWRAAVAAPAAVLAVAVAVGGAVAAFWFLGGSGWPVLIPALFWGGFAVAWAGHIRAAWRSGYDSLGPVWAALPDRHVWPDDLVSGWLVLEPGWSGRFSIEHCPPEIAAELIEHRRLWVFGPPRLGGVLVGLPGQDFYAEAWLSPTGRPADLDAEEPDLDAEEPDLDAEEPDLDAEAEPDVEVEAG</sequence>
<dbReference type="RefSeq" id="WP_344288368.1">
    <property type="nucleotide sequence ID" value="NZ_BAAAHV010000032.1"/>
</dbReference>
<evidence type="ECO:0008006" key="5">
    <source>
        <dbReference type="Google" id="ProtNLM"/>
    </source>
</evidence>
<feature type="transmembrane region" description="Helical" evidence="2">
    <location>
        <begin position="92"/>
        <end position="110"/>
    </location>
</feature>
<comment type="caution">
    <text evidence="3">The sequence shown here is derived from an EMBL/GenBank/DDBJ whole genome shotgun (WGS) entry which is preliminary data.</text>
</comment>
<gene>
    <name evidence="3" type="ORF">ACFSUT_18925</name>
</gene>
<feature type="compositionally biased region" description="Acidic residues" evidence="1">
    <location>
        <begin position="370"/>
        <end position="404"/>
    </location>
</feature>
<feature type="transmembrane region" description="Helical" evidence="2">
    <location>
        <begin position="253"/>
        <end position="271"/>
    </location>
</feature>
<evidence type="ECO:0000313" key="4">
    <source>
        <dbReference type="Proteomes" id="UP001597542"/>
    </source>
</evidence>
<proteinExistence type="predicted"/>
<feature type="transmembrane region" description="Helical" evidence="2">
    <location>
        <begin position="30"/>
        <end position="47"/>
    </location>
</feature>
<feature type="transmembrane region" description="Helical" evidence="2">
    <location>
        <begin position="7"/>
        <end position="24"/>
    </location>
</feature>